<evidence type="ECO:0000313" key="2">
    <source>
        <dbReference type="EMBL" id="OAE49230.1"/>
    </source>
</evidence>
<dbReference type="InterPro" id="IPR032710">
    <property type="entry name" value="NTF2-like_dom_sf"/>
</dbReference>
<accession>A0A176XIQ8</accession>
<reference evidence="2 3" key="1">
    <citation type="submission" date="2016-05" db="EMBL/GenBank/DDBJ databases">
        <authorList>
            <person name="Lavstsen T."/>
            <person name="Jespersen J.S."/>
        </authorList>
    </citation>
    <scope>NUCLEOTIDE SEQUENCE [LARGE SCALE GENOMIC DNA]</scope>
    <source>
        <strain evidence="2 3">KCJ1736</strain>
    </source>
</reference>
<name>A0A176XIQ8_AGRTU</name>
<feature type="domain" description="SnoaL-like" evidence="1">
    <location>
        <begin position="7"/>
        <end position="55"/>
    </location>
</feature>
<organism evidence="2 3">
    <name type="scientific">Agrobacterium tumefaciens</name>
    <dbReference type="NCBI Taxonomy" id="358"/>
    <lineage>
        <taxon>Bacteria</taxon>
        <taxon>Pseudomonadati</taxon>
        <taxon>Pseudomonadota</taxon>
        <taxon>Alphaproteobacteria</taxon>
        <taxon>Hyphomicrobiales</taxon>
        <taxon>Rhizobiaceae</taxon>
        <taxon>Rhizobium/Agrobacterium group</taxon>
        <taxon>Agrobacterium</taxon>
        <taxon>Agrobacterium tumefaciens complex</taxon>
    </lineage>
</organism>
<comment type="caution">
    <text evidence="2">The sequence shown here is derived from an EMBL/GenBank/DDBJ whole genome shotgun (WGS) entry which is preliminary data.</text>
</comment>
<protein>
    <recommendedName>
        <fullName evidence="1">SnoaL-like domain-containing protein</fullName>
    </recommendedName>
</protein>
<dbReference type="Proteomes" id="UP000077098">
    <property type="component" value="Unassembled WGS sequence"/>
</dbReference>
<evidence type="ECO:0000259" key="1">
    <source>
        <dbReference type="Pfam" id="PF12680"/>
    </source>
</evidence>
<proteinExistence type="predicted"/>
<sequence length="113" mass="12641">MNRKVITDFVEAINSRDIERLLGLFAADAIVNDQLNEVQGLAEIGEWAKTDVAGVSLSIEAISIHRHYGSTIMKGSVDGEFDKRGLPEPLLYKFYFVLSFEKIVLLVVLRDEA</sequence>
<evidence type="ECO:0000313" key="3">
    <source>
        <dbReference type="Proteomes" id="UP000077098"/>
    </source>
</evidence>
<dbReference type="Gene3D" id="3.10.450.50">
    <property type="match status" value="1"/>
</dbReference>
<dbReference type="AlphaFoldDB" id="A0A176XIQ8"/>
<gene>
    <name evidence="2" type="ORF">A7J57_01040</name>
</gene>
<dbReference type="SUPFAM" id="SSF54427">
    <property type="entry name" value="NTF2-like"/>
    <property type="match status" value="1"/>
</dbReference>
<dbReference type="Pfam" id="PF12680">
    <property type="entry name" value="SnoaL_2"/>
    <property type="match status" value="1"/>
</dbReference>
<dbReference type="InterPro" id="IPR037401">
    <property type="entry name" value="SnoaL-like"/>
</dbReference>
<dbReference type="EMBL" id="LXPS01000003">
    <property type="protein sequence ID" value="OAE49230.1"/>
    <property type="molecule type" value="Genomic_DNA"/>
</dbReference>